<dbReference type="InterPro" id="IPR017932">
    <property type="entry name" value="GATase_2_dom"/>
</dbReference>
<evidence type="ECO:0000256" key="6">
    <source>
        <dbReference type="ARBA" id="ARBA00022630"/>
    </source>
</evidence>
<evidence type="ECO:0000256" key="17">
    <source>
        <dbReference type="SAM" id="MobiDB-lite"/>
    </source>
</evidence>
<proteinExistence type="inferred from homology"/>
<dbReference type="EMBL" id="LT629692">
    <property type="protein sequence ID" value="SDH28790.1"/>
    <property type="molecule type" value="Genomic_DNA"/>
</dbReference>
<dbReference type="STRING" id="370764.SAMN04489810_2620"/>
<evidence type="ECO:0000256" key="7">
    <source>
        <dbReference type="ARBA" id="ARBA00022643"/>
    </source>
</evidence>
<comment type="cofactor">
    <cofactor evidence="1">
        <name>FMN</name>
        <dbReference type="ChEBI" id="CHEBI:58210"/>
    </cofactor>
</comment>
<dbReference type="Proteomes" id="UP000199009">
    <property type="component" value="Chromosome I"/>
</dbReference>
<dbReference type="Gene3D" id="2.160.20.60">
    <property type="entry name" value="Glutamate synthase, alpha subunit, C-terminal domain"/>
    <property type="match status" value="1"/>
</dbReference>
<dbReference type="PROSITE" id="PS51278">
    <property type="entry name" value="GATASE_TYPE_2"/>
    <property type="match status" value="1"/>
</dbReference>
<evidence type="ECO:0000256" key="3">
    <source>
        <dbReference type="ARBA" id="ARBA00001974"/>
    </source>
</evidence>
<evidence type="ECO:0000259" key="18">
    <source>
        <dbReference type="PROSITE" id="PS51278"/>
    </source>
</evidence>
<keyword evidence="8" id="KW-0479">Metal-binding</keyword>
<evidence type="ECO:0000256" key="16">
    <source>
        <dbReference type="ARBA" id="ARBA00029440"/>
    </source>
</evidence>
<dbReference type="SUPFAM" id="SSF51395">
    <property type="entry name" value="FMN-linked oxidoreductases"/>
    <property type="match status" value="1"/>
</dbReference>
<comment type="cofactor">
    <cofactor evidence="3">
        <name>FAD</name>
        <dbReference type="ChEBI" id="CHEBI:57692"/>
    </cofactor>
</comment>
<dbReference type="InterPro" id="IPR006982">
    <property type="entry name" value="Glu_synth_centr_N"/>
</dbReference>
<keyword evidence="11" id="KW-0560">Oxidoreductase</keyword>
<keyword evidence="5" id="KW-0028">Amino-acid biosynthesis</keyword>
<evidence type="ECO:0000256" key="10">
    <source>
        <dbReference type="ARBA" id="ARBA00022962"/>
    </source>
</evidence>
<evidence type="ECO:0000313" key="19">
    <source>
        <dbReference type="EMBL" id="SDH28790.1"/>
    </source>
</evidence>
<evidence type="ECO:0000256" key="1">
    <source>
        <dbReference type="ARBA" id="ARBA00001917"/>
    </source>
</evidence>
<comment type="pathway">
    <text evidence="16">Amino-acid biosynthesis.</text>
</comment>
<dbReference type="GO" id="GO:0051538">
    <property type="term" value="F:3 iron, 4 sulfur cluster binding"/>
    <property type="evidence" value="ECO:0007669"/>
    <property type="project" value="UniProtKB-KW"/>
</dbReference>
<dbReference type="FunFam" id="3.20.20.70:FF:000031">
    <property type="entry name" value="Glutamate synthase 1 [NADH]"/>
    <property type="match status" value="1"/>
</dbReference>
<dbReference type="GO" id="GO:0019676">
    <property type="term" value="P:ammonia assimilation cycle"/>
    <property type="evidence" value="ECO:0007669"/>
    <property type="project" value="TreeGrafter"/>
</dbReference>
<evidence type="ECO:0000256" key="11">
    <source>
        <dbReference type="ARBA" id="ARBA00023002"/>
    </source>
</evidence>
<protein>
    <submittedName>
        <fullName evidence="19">Glutamate synthase (NADH) large subunit</fullName>
    </submittedName>
</protein>
<keyword evidence="9" id="KW-0274">FAD</keyword>
<accession>A0A1G8B850</accession>
<comment type="similarity">
    <text evidence="4">Belongs to the glutamate synthase family.</text>
</comment>
<keyword evidence="7" id="KW-0288">FMN</keyword>
<dbReference type="Gene3D" id="3.20.20.70">
    <property type="entry name" value="Aldolase class I"/>
    <property type="match status" value="2"/>
</dbReference>
<dbReference type="CDD" id="cd00982">
    <property type="entry name" value="gltB_C"/>
    <property type="match status" value="1"/>
</dbReference>
<evidence type="ECO:0000256" key="4">
    <source>
        <dbReference type="ARBA" id="ARBA00009716"/>
    </source>
</evidence>
<dbReference type="GO" id="GO:0015930">
    <property type="term" value="F:glutamate synthase activity"/>
    <property type="evidence" value="ECO:0007669"/>
    <property type="project" value="InterPro"/>
</dbReference>
<evidence type="ECO:0000256" key="8">
    <source>
        <dbReference type="ARBA" id="ARBA00022723"/>
    </source>
</evidence>
<dbReference type="PANTHER" id="PTHR11938">
    <property type="entry name" value="FAD NADPH DEHYDROGENASE/OXIDOREDUCTASE"/>
    <property type="match status" value="1"/>
</dbReference>
<dbReference type="InterPro" id="IPR002932">
    <property type="entry name" value="Glu_synthdom"/>
</dbReference>
<keyword evidence="13" id="KW-0411">Iron-sulfur</keyword>
<evidence type="ECO:0000256" key="14">
    <source>
        <dbReference type="ARBA" id="ARBA00023164"/>
    </source>
</evidence>
<dbReference type="InterPro" id="IPR029055">
    <property type="entry name" value="Ntn_hydrolases_N"/>
</dbReference>
<dbReference type="FunFam" id="3.60.20.10:FF:000001">
    <property type="entry name" value="Glutamate synthase, large subunit"/>
    <property type="match status" value="1"/>
</dbReference>
<keyword evidence="15" id="KW-0003">3Fe-4S</keyword>
<dbReference type="Pfam" id="PF04898">
    <property type="entry name" value="Glu_syn_central"/>
    <property type="match status" value="1"/>
</dbReference>
<keyword evidence="20" id="KW-1185">Reference proteome</keyword>
<dbReference type="Pfam" id="PF01493">
    <property type="entry name" value="GXGXG"/>
    <property type="match status" value="1"/>
</dbReference>
<dbReference type="OrthoDB" id="9758182at2"/>
<dbReference type="GO" id="GO:0046872">
    <property type="term" value="F:metal ion binding"/>
    <property type="evidence" value="ECO:0007669"/>
    <property type="project" value="UniProtKB-KW"/>
</dbReference>
<evidence type="ECO:0000256" key="2">
    <source>
        <dbReference type="ARBA" id="ARBA00001927"/>
    </source>
</evidence>
<keyword evidence="12" id="KW-0408">Iron</keyword>
<dbReference type="FunFam" id="3.20.20.70:FF:000053">
    <property type="entry name" value="Glutamate synthase large subunit"/>
    <property type="match status" value="1"/>
</dbReference>
<dbReference type="InterPro" id="IPR050711">
    <property type="entry name" value="ET-N_metabolism_enzyme"/>
</dbReference>
<comment type="cofactor">
    <cofactor evidence="2">
        <name>[3Fe-4S] cluster</name>
        <dbReference type="ChEBI" id="CHEBI:21137"/>
    </cofactor>
</comment>
<dbReference type="Pfam" id="PF00310">
    <property type="entry name" value="GATase_2"/>
    <property type="match status" value="1"/>
</dbReference>
<dbReference type="CDD" id="cd00713">
    <property type="entry name" value="GltS"/>
    <property type="match status" value="1"/>
</dbReference>
<reference evidence="19 20" key="1">
    <citation type="submission" date="2016-10" db="EMBL/GenBank/DDBJ databases">
        <authorList>
            <person name="de Groot N.N."/>
        </authorList>
    </citation>
    <scope>NUCLEOTIDE SEQUENCE [LARGE SCALE GENOMIC DNA]</scope>
    <source>
        <strain evidence="19 20">DSM 23142</strain>
    </source>
</reference>
<keyword evidence="6" id="KW-0285">Flavoprotein</keyword>
<keyword evidence="10" id="KW-0315">Glutamine amidotransferase</keyword>
<organism evidence="19 20">
    <name type="scientific">Microbacterium pygmaeum</name>
    <dbReference type="NCBI Taxonomy" id="370764"/>
    <lineage>
        <taxon>Bacteria</taxon>
        <taxon>Bacillati</taxon>
        <taxon>Actinomycetota</taxon>
        <taxon>Actinomycetes</taxon>
        <taxon>Micrococcales</taxon>
        <taxon>Microbacteriaceae</taxon>
        <taxon>Microbacterium</taxon>
    </lineage>
</organism>
<dbReference type="Gene3D" id="3.60.20.10">
    <property type="entry name" value="Glutamine Phosphoribosylpyrophosphate, subunit 1, domain 1"/>
    <property type="match status" value="1"/>
</dbReference>
<gene>
    <name evidence="19" type="ORF">SAMN04489810_2620</name>
</gene>
<dbReference type="PANTHER" id="PTHR11938:SF133">
    <property type="entry name" value="GLUTAMATE SYNTHASE (NADH)"/>
    <property type="match status" value="1"/>
</dbReference>
<dbReference type="InterPro" id="IPR036485">
    <property type="entry name" value="Glu_synth_asu_C_sf"/>
</dbReference>
<dbReference type="InterPro" id="IPR002489">
    <property type="entry name" value="Glu_synth_asu_C"/>
</dbReference>
<evidence type="ECO:0000256" key="5">
    <source>
        <dbReference type="ARBA" id="ARBA00022605"/>
    </source>
</evidence>
<dbReference type="Pfam" id="PF01645">
    <property type="entry name" value="Glu_synthase"/>
    <property type="match status" value="1"/>
</dbReference>
<dbReference type="SUPFAM" id="SSF56235">
    <property type="entry name" value="N-terminal nucleophile aminohydrolases (Ntn hydrolases)"/>
    <property type="match status" value="1"/>
</dbReference>
<dbReference type="RefSeq" id="WP_091490963.1">
    <property type="nucleotide sequence ID" value="NZ_LT629692.1"/>
</dbReference>
<feature type="region of interest" description="Disordered" evidence="17">
    <location>
        <begin position="1"/>
        <end position="20"/>
    </location>
</feature>
<keyword evidence="14" id="KW-0314">Glutamate biosynthesis</keyword>
<evidence type="ECO:0000256" key="13">
    <source>
        <dbReference type="ARBA" id="ARBA00023014"/>
    </source>
</evidence>
<evidence type="ECO:0000313" key="20">
    <source>
        <dbReference type="Proteomes" id="UP000199009"/>
    </source>
</evidence>
<evidence type="ECO:0000256" key="9">
    <source>
        <dbReference type="ARBA" id="ARBA00022827"/>
    </source>
</evidence>
<sequence length="1528" mass="165872">MAASPRRSGPRYEPGALPPKQGMYNPAFEKDACGLAMVATLRGEAGHDIIDLALTALRNLEHRGAIGSDAGTGDGAGILTQMPDAFLRAVVEFDLPPVGEYAAGMVFLPRDDEQRAAQKAGIAEIAASENLVVLGWREVPTVDEHLGKLAFNARPVFEQVFVSRPAVGDAPALSGIALDRRVYRLRKRARTELDAYVVSLSSRTLGYKGMVTTLQLEPFYPDLQDERFASELAVVHSRYSTNTFPSWPLAQPLRMLAHNGEINTVNGNRNWMRARQSQLESELLGDIRPLLPICTEGASDSASFDEVLELLTLTGRSLPHAIMMMVPEAYEKQADIAPDLRAFYDYHSIQMEPWDGPAALIFTDGTLVGATLDRNGLRPGRWTETTDGLVVIGSETGVLDFAPERIKRRGRLRPGRMFLVDTAERRIVEDEEIKASLAGMEPWQEWLDAGRVRLADLPEREHIVHPIASITRRQRTFGYTEEEVRILLTPMGQNGAEPLGAMGSDTPVAVLSDRPRLLFDYFTQQFAQVTNPPLDSIREEVVTSLALGLGPERNLLSTGIDHTRTVTLDFPVIDNDELAKIQHIDTALPGRSSVTIRGLYRVEAGHKGMQKRIAQMCTEVDEAIEDGAEFIVLSDRDSNKDLAPIPSLLMLAAVHHHLIRRETRMKVGLVVEAGDVREVHHVATLIGYGASAVNPYLAMETVEYLVRAGYITGITPQKAVKNLIYALGKGVLKIMSKMGISTVSSYAGAQVFEAIGLSQSFVDAYFTGTETKLGGIGIDVITAENAARHEYAYPEDAAARAHERLWTGGEYQWRRDGSPHLFNPDTVFRLQHATRTRRYDIFREYTKLVDDQAAELKTLRGLFGLRAGLRKPVPLDEVESVASIVKRFSTGAMSYGSISKEAHETLAIAMNRIGGKSNTGEGGEDVDRLLDPERRSAIKQVASGRFGVTSLYLTQADDIQIKLAQGAKPGEGGQLMKTKVYPWIARTRHATAGVGLISPPPHHDIYSIEDLKQLIFDLKRANPSARVHAKLVSQSGIGAVAAGTAKALADVILVSGHDGGTGASPLNSLKHAGTPWELGLAETQQTLMLNGMRDRVVVQVDGQLKTGRDVVIGALLGAEEFGFATAPLVVSGCIMMRVCHLDTCPVGVATQNPALRERFAGKPEFVVNFMEFIAEEVREYLAELGFRSLDEAIGRAEFLDINGAVDHWKASGLDLAPILEGPVFAEDEARRNMRPQEHELEHHFDVPIIEAARDVIAHGGSISFDLPIRNTERAVGTMLGHHVTLARGENGLPSGSVVINLTGSAGQSFGAFVPAGITLRLEGDSNDYVGKGLSGGQIVIRPPRDASFDASQNVIAGNVIGYGATQGTMFLRGVVGERFFVRNSGATAVVEGVGDHALEYMTGGLAVILGATGRNLGAGMSGGSAYIYKLDHALVNREALASGELELGALGAGDAEMLRDLLTEHREQTGSTLAASLLKHFDDELDNFVRVMPRDYAAVLLTRQEAVADGLDPDGDVVWTRILEVTGG</sequence>
<dbReference type="GO" id="GO:0006537">
    <property type="term" value="P:glutamate biosynthetic process"/>
    <property type="evidence" value="ECO:0007669"/>
    <property type="project" value="UniProtKB-KW"/>
</dbReference>
<feature type="domain" description="Glutamine amidotransferase type-2" evidence="18">
    <location>
        <begin position="33"/>
        <end position="423"/>
    </location>
</feature>
<dbReference type="NCBIfam" id="NF008730">
    <property type="entry name" value="PRK11750.1"/>
    <property type="match status" value="1"/>
</dbReference>
<evidence type="ECO:0000256" key="15">
    <source>
        <dbReference type="ARBA" id="ARBA00023291"/>
    </source>
</evidence>
<dbReference type="CDD" id="cd02808">
    <property type="entry name" value="GltS_FMN"/>
    <property type="match status" value="1"/>
</dbReference>
<dbReference type="InterPro" id="IPR013785">
    <property type="entry name" value="Aldolase_TIM"/>
</dbReference>
<dbReference type="FunFam" id="2.160.20.60:FF:000001">
    <property type="entry name" value="Glutamate synthase, large subunit"/>
    <property type="match status" value="1"/>
</dbReference>
<name>A0A1G8B850_9MICO</name>
<dbReference type="SUPFAM" id="SSF69336">
    <property type="entry name" value="Alpha subunit of glutamate synthase, C-terminal domain"/>
    <property type="match status" value="1"/>
</dbReference>
<evidence type="ECO:0000256" key="12">
    <source>
        <dbReference type="ARBA" id="ARBA00023004"/>
    </source>
</evidence>